<dbReference type="RefSeq" id="WP_170038832.1">
    <property type="nucleotide sequence ID" value="NZ_JABDTL010000002.1"/>
</dbReference>
<feature type="chain" id="PRO_5032685427" evidence="1">
    <location>
        <begin position="29"/>
        <end position="506"/>
    </location>
</feature>
<dbReference type="PROSITE" id="PS51257">
    <property type="entry name" value="PROKAR_LIPOPROTEIN"/>
    <property type="match status" value="1"/>
</dbReference>
<dbReference type="InterPro" id="IPR013783">
    <property type="entry name" value="Ig-like_fold"/>
</dbReference>
<feature type="signal peptide" evidence="1">
    <location>
        <begin position="1"/>
        <end position="28"/>
    </location>
</feature>
<gene>
    <name evidence="2" type="ORF">HNQ61_004357</name>
</gene>
<evidence type="ECO:0000313" key="3">
    <source>
        <dbReference type="Proteomes" id="UP000582837"/>
    </source>
</evidence>
<sequence length="506" mass="53327">MLRLSSTHRLVVPAVLLLAAACTSDAVAPSARAGQGADPVLARGLRAGKYSDTGVRHATGRSGSATLAGRALLGADGVTTLTVTTGSLENLSVAPGELSKVQIKATGPNGERLFTNNYQRPSSTGLATFSFRGLPRGTRLQVQANVRGIDGKRTDVVTITETVSRGAALSVDLNLPAQVLVGVPTVITATVRELNGDAGSYTGCSLYVNGLKVDSAPNVWVDAGDAVSCAFTYTFLQAGEPSVEVRLDGGQTAGGGSEVVEVVQPNVLAAARATFEERQVKTTTRFDYTWRDAGGSHQEYESGVTEGPREQTLSLVGTLPRATSFPLARVALDVRSGAATWQTTEWGSLNATADATGRLCTDQLVTEQGGHLYLCSTGAGGTGITTFGYTRFSGTVTYHSVGFSRKWDNVTAQETYWTWNDEYETYGAGGQHRPVAGTISVQLRFADAIGEFSVNPVITVSAFDRIVSSVPRTCVNDSPYWLNGGLRTECRSSEVREYGWSGAGEG</sequence>
<dbReference type="Proteomes" id="UP000582837">
    <property type="component" value="Unassembled WGS sequence"/>
</dbReference>
<comment type="caution">
    <text evidence="2">The sequence shown here is derived from an EMBL/GenBank/DDBJ whole genome shotgun (WGS) entry which is preliminary data.</text>
</comment>
<evidence type="ECO:0000313" key="2">
    <source>
        <dbReference type="EMBL" id="MBB6072694.1"/>
    </source>
</evidence>
<accession>A0A841H3X0</accession>
<dbReference type="AlphaFoldDB" id="A0A841H3X0"/>
<reference evidence="2 3" key="1">
    <citation type="submission" date="2020-08" db="EMBL/GenBank/DDBJ databases">
        <title>Genomic Encyclopedia of Type Strains, Phase IV (KMG-IV): sequencing the most valuable type-strain genomes for metagenomic binning, comparative biology and taxonomic classification.</title>
        <authorList>
            <person name="Goeker M."/>
        </authorList>
    </citation>
    <scope>NUCLEOTIDE SEQUENCE [LARGE SCALE GENOMIC DNA]</scope>
    <source>
        <strain evidence="2 3">DSM 29007</strain>
    </source>
</reference>
<evidence type="ECO:0000256" key="1">
    <source>
        <dbReference type="SAM" id="SignalP"/>
    </source>
</evidence>
<keyword evidence="3" id="KW-1185">Reference proteome</keyword>
<protein>
    <submittedName>
        <fullName evidence="2">Uncharacterized protein</fullName>
    </submittedName>
</protein>
<proteinExistence type="predicted"/>
<name>A0A841H3X0_9BACT</name>
<organism evidence="2 3">
    <name type="scientific">Longimicrobium terrae</name>
    <dbReference type="NCBI Taxonomy" id="1639882"/>
    <lineage>
        <taxon>Bacteria</taxon>
        <taxon>Pseudomonadati</taxon>
        <taxon>Gemmatimonadota</taxon>
        <taxon>Longimicrobiia</taxon>
        <taxon>Longimicrobiales</taxon>
        <taxon>Longimicrobiaceae</taxon>
        <taxon>Longimicrobium</taxon>
    </lineage>
</organism>
<dbReference type="Gene3D" id="2.60.40.10">
    <property type="entry name" value="Immunoglobulins"/>
    <property type="match status" value="1"/>
</dbReference>
<dbReference type="EMBL" id="JACHIA010000017">
    <property type="protein sequence ID" value="MBB6072694.1"/>
    <property type="molecule type" value="Genomic_DNA"/>
</dbReference>
<keyword evidence="1" id="KW-0732">Signal</keyword>